<dbReference type="EMBL" id="ADKM02000039">
    <property type="protein sequence ID" value="EGC04148.1"/>
    <property type="molecule type" value="Genomic_DNA"/>
</dbReference>
<comment type="caution">
    <text evidence="3">The sequence shown here is derived from an EMBL/GenBank/DDBJ whole genome shotgun (WGS) entry which is preliminary data.</text>
</comment>
<dbReference type="eggNOG" id="ENOG5030TWV">
    <property type="taxonomic scope" value="Bacteria"/>
</dbReference>
<gene>
    <name evidence="3" type="ORF">CUS_4308</name>
</gene>
<evidence type="ECO:0000256" key="1">
    <source>
        <dbReference type="SAM" id="Coils"/>
    </source>
</evidence>
<keyword evidence="1" id="KW-0175">Coiled coil</keyword>
<evidence type="ECO:0000256" key="2">
    <source>
        <dbReference type="SAM" id="MobiDB-lite"/>
    </source>
</evidence>
<feature type="coiled-coil region" evidence="1">
    <location>
        <begin position="15"/>
        <end position="49"/>
    </location>
</feature>
<name>E9S995_RUMAL</name>
<protein>
    <submittedName>
        <fullName evidence="3">Conserved domain protein</fullName>
    </submittedName>
</protein>
<feature type="region of interest" description="Disordered" evidence="2">
    <location>
        <begin position="77"/>
        <end position="127"/>
    </location>
</feature>
<dbReference type="AlphaFoldDB" id="E9S995"/>
<sequence length="127" mass="14153">MGIYAEKRDKLVARIEELTKRIATDTAKKQELEEKLKEANRLAMAEERGCKPRELDDIINAEHSLLQKLRASGLSDSELLEMVGVPTNDSDKDGDSKNADSSDCDKSDSDTAEDDDEIKFYGEALTD</sequence>
<organism evidence="3 4">
    <name type="scientific">Ruminococcus albus 8</name>
    <dbReference type="NCBI Taxonomy" id="246199"/>
    <lineage>
        <taxon>Bacteria</taxon>
        <taxon>Bacillati</taxon>
        <taxon>Bacillota</taxon>
        <taxon>Clostridia</taxon>
        <taxon>Eubacteriales</taxon>
        <taxon>Oscillospiraceae</taxon>
        <taxon>Ruminococcus</taxon>
    </lineage>
</organism>
<feature type="compositionally biased region" description="Basic and acidic residues" evidence="2">
    <location>
        <begin position="89"/>
        <end position="109"/>
    </location>
</feature>
<proteinExistence type="predicted"/>
<dbReference type="Proteomes" id="UP000004259">
    <property type="component" value="Unassembled WGS sequence"/>
</dbReference>
<accession>E9S995</accession>
<evidence type="ECO:0000313" key="3">
    <source>
        <dbReference type="EMBL" id="EGC04148.1"/>
    </source>
</evidence>
<reference evidence="3 4" key="1">
    <citation type="submission" date="2011-02" db="EMBL/GenBank/DDBJ databases">
        <authorList>
            <person name="Nelson K.E."/>
            <person name="Sutton G."/>
            <person name="Torralba M."/>
            <person name="Durkin S."/>
            <person name="Harkins D."/>
            <person name="Montgomery R."/>
            <person name="Ziemer C."/>
            <person name="Klaassens E."/>
            <person name="Ocuiv P."/>
            <person name="Morrison M."/>
        </authorList>
    </citation>
    <scope>NUCLEOTIDE SEQUENCE [LARGE SCALE GENOMIC DNA]</scope>
    <source>
        <strain evidence="3 4">8</strain>
    </source>
</reference>
<dbReference type="RefSeq" id="WP_002847541.1">
    <property type="nucleotide sequence ID" value="NZ_ADKM02000039.1"/>
</dbReference>
<keyword evidence="4" id="KW-1185">Reference proteome</keyword>
<evidence type="ECO:0000313" key="4">
    <source>
        <dbReference type="Proteomes" id="UP000004259"/>
    </source>
</evidence>